<keyword evidence="1" id="KW-0479">Metal-binding</keyword>
<evidence type="ECO:0000313" key="4">
    <source>
        <dbReference type="Proteomes" id="UP000217076"/>
    </source>
</evidence>
<dbReference type="Pfam" id="PF01903">
    <property type="entry name" value="CbiX"/>
    <property type="match status" value="2"/>
</dbReference>
<dbReference type="EMBL" id="FNCV01000006">
    <property type="protein sequence ID" value="SDH37381.1"/>
    <property type="molecule type" value="Genomic_DNA"/>
</dbReference>
<dbReference type="RefSeq" id="WP_092619530.1">
    <property type="nucleotide sequence ID" value="NZ_FNCV01000006.1"/>
</dbReference>
<dbReference type="GO" id="GO:0016829">
    <property type="term" value="F:lyase activity"/>
    <property type="evidence" value="ECO:0007669"/>
    <property type="project" value="UniProtKB-KW"/>
</dbReference>
<evidence type="ECO:0000313" key="3">
    <source>
        <dbReference type="EMBL" id="SDH37381.1"/>
    </source>
</evidence>
<dbReference type="STRING" id="83401.SAMN05421742_106137"/>
<dbReference type="InterPro" id="IPR002762">
    <property type="entry name" value="CbiX-like"/>
</dbReference>
<protein>
    <submittedName>
        <fullName evidence="3">Sirohydrochlorin cobaltochelatase</fullName>
    </submittedName>
</protein>
<keyword evidence="2" id="KW-0456">Lyase</keyword>
<gene>
    <name evidence="3" type="ORF">SAMN05421742_106137</name>
</gene>
<keyword evidence="4" id="KW-1185">Reference proteome</keyword>
<dbReference type="SUPFAM" id="SSF53800">
    <property type="entry name" value="Chelatase"/>
    <property type="match status" value="1"/>
</dbReference>
<dbReference type="Gene3D" id="3.40.50.1400">
    <property type="match status" value="2"/>
</dbReference>
<dbReference type="InterPro" id="IPR050963">
    <property type="entry name" value="Sirohydro_Cobaltochel/CbiX"/>
</dbReference>
<proteinExistence type="predicted"/>
<sequence length="279" mass="29349">MAGRPDTSPDPTWRRARLILVGHGSAHHPDSATPTRELAEIIAARGLFQAVRCAFWRQRPSLQEVLADAALGDLYVVPNFAGAGLFTDQLIPQTLGLAPGQSTTRRPGGRLVLTPPLGSHPAVPGLIAQRVGEVVAAHRLDPSATGLLLIAHGSRRPGGSGATANALVETLRRTGRVAEVAAAFLEQEPAASDWPHHLASPNILVLPLLIARGYHGSGDMAALFDLDPATLKAASAPLGPLERQGRRLWIIPTITDPATTADLVLDLVRQSANKGALPP</sequence>
<dbReference type="CDD" id="cd03416">
    <property type="entry name" value="CbiX_SirB_N"/>
    <property type="match status" value="1"/>
</dbReference>
<dbReference type="PANTHER" id="PTHR33542">
    <property type="entry name" value="SIROHYDROCHLORIN FERROCHELATASE, CHLOROPLASTIC"/>
    <property type="match status" value="1"/>
</dbReference>
<organism evidence="3 4">
    <name type="scientific">Roseospirillum parvum</name>
    <dbReference type="NCBI Taxonomy" id="83401"/>
    <lineage>
        <taxon>Bacteria</taxon>
        <taxon>Pseudomonadati</taxon>
        <taxon>Pseudomonadota</taxon>
        <taxon>Alphaproteobacteria</taxon>
        <taxon>Rhodospirillales</taxon>
        <taxon>Rhodospirillaceae</taxon>
        <taxon>Roseospirillum</taxon>
    </lineage>
</organism>
<dbReference type="PANTHER" id="PTHR33542:SF3">
    <property type="entry name" value="SIROHYDROCHLORIN FERROCHELATASE, CHLOROPLASTIC"/>
    <property type="match status" value="1"/>
</dbReference>
<evidence type="ECO:0000256" key="2">
    <source>
        <dbReference type="ARBA" id="ARBA00023239"/>
    </source>
</evidence>
<dbReference type="GO" id="GO:0046872">
    <property type="term" value="F:metal ion binding"/>
    <property type="evidence" value="ECO:0007669"/>
    <property type="project" value="UniProtKB-KW"/>
</dbReference>
<dbReference type="Proteomes" id="UP000217076">
    <property type="component" value="Unassembled WGS sequence"/>
</dbReference>
<reference evidence="4" key="1">
    <citation type="submission" date="2016-10" db="EMBL/GenBank/DDBJ databases">
        <authorList>
            <person name="Varghese N."/>
            <person name="Submissions S."/>
        </authorList>
    </citation>
    <scope>NUCLEOTIDE SEQUENCE [LARGE SCALE GENOMIC DNA]</scope>
    <source>
        <strain evidence="4">930I</strain>
    </source>
</reference>
<accession>A0A1G8BW18</accession>
<name>A0A1G8BW18_9PROT</name>
<dbReference type="AlphaFoldDB" id="A0A1G8BW18"/>
<dbReference type="OrthoDB" id="7345302at2"/>
<evidence type="ECO:0000256" key="1">
    <source>
        <dbReference type="ARBA" id="ARBA00022723"/>
    </source>
</evidence>